<evidence type="ECO:0000256" key="1">
    <source>
        <dbReference type="ARBA" id="ARBA00004370"/>
    </source>
</evidence>
<reference evidence="5" key="2">
    <citation type="submission" date="2015-07" db="EMBL/GenBank/DDBJ databases">
        <authorList>
            <person name="Noorani M."/>
        </authorList>
    </citation>
    <scope>NUCLEOTIDE SEQUENCE</scope>
    <source>
        <strain evidence="5">Yugu1</strain>
    </source>
</reference>
<name>K3YCJ8_SETIT</name>
<accession>K3YCJ8</accession>
<dbReference type="EMBL" id="AGNK02004085">
    <property type="status" value="NOT_ANNOTATED_CDS"/>
    <property type="molecule type" value="Genomic_DNA"/>
</dbReference>
<dbReference type="Proteomes" id="UP000004995">
    <property type="component" value="Unassembled WGS sequence"/>
</dbReference>
<dbReference type="PANTHER" id="PTHR31234:SF42">
    <property type="entry name" value="LATE EMBRYOGENESIS ABUNDANT (LEA) HYDROXYPROLINE-RICH GLYCOPROTEIN FAMILY"/>
    <property type="match status" value="1"/>
</dbReference>
<sequence length="390" mass="42591">MPVEPANPAPTQPETCRNYHESEESELQAVPGVLGDGAETSISSMAAQVARQRPVTYMLPAFDAGEDAQHRSAAELQGHGGASQGVAARRRPSYVVPSRRRRDELASLGAGSRQGRDEDISMVAMLNGPGGLPLPPPGSTYTPPRRVGRLPTAPTIERVEPEDISMVAEEPAPRLVGLGRFPTAQTIERVSTPPAPRPGKKKHPEAALYFTACCLLSCLLALAIGFALMVVYLRYHPQPPRMRVTTATLKNSTLGGRVTNYSVSIQAHIFNPNTELHVVLRYVQLDLYFQGSLVGTQAVWPAPIHEAPGDSVLRSAHLLVSVTQEHDVSAWQNATNESGGIKPLVELLLVGRFHSQLNFGRRLPFRFWVYPRCTLWLDPLRGGALRQSWC</sequence>
<keyword evidence="2 4" id="KW-0472">Membrane</keyword>
<dbReference type="Gramene" id="KQK96310">
    <property type="protein sequence ID" value="KQK96310"/>
    <property type="gene ID" value="SETIT_011946mg"/>
</dbReference>
<evidence type="ECO:0000256" key="2">
    <source>
        <dbReference type="ARBA" id="ARBA00023136"/>
    </source>
</evidence>
<comment type="subcellular location">
    <subcellularLocation>
        <location evidence="1">Membrane</location>
    </subcellularLocation>
</comment>
<evidence type="ECO:0000256" key="4">
    <source>
        <dbReference type="SAM" id="Phobius"/>
    </source>
</evidence>
<dbReference type="eggNOG" id="ENOG502RXZI">
    <property type="taxonomic scope" value="Eukaryota"/>
</dbReference>
<protein>
    <recommendedName>
        <fullName evidence="8">Late embryogenesis abundant protein LEA-2 subgroup domain-containing protein</fullName>
    </recommendedName>
</protein>
<dbReference type="AlphaFoldDB" id="K3YCJ8"/>
<proteinExistence type="predicted"/>
<reference evidence="6" key="3">
    <citation type="submission" date="2018-08" db="UniProtKB">
        <authorList>
            <consortium name="EnsemblPlants"/>
        </authorList>
    </citation>
    <scope>IDENTIFICATION</scope>
    <source>
        <strain evidence="6">Yugu1</strain>
    </source>
</reference>
<evidence type="ECO:0000313" key="6">
    <source>
        <dbReference type="EnsemblPlants" id="KQK96310"/>
    </source>
</evidence>
<keyword evidence="4" id="KW-1133">Transmembrane helix</keyword>
<evidence type="ECO:0008006" key="8">
    <source>
        <dbReference type="Google" id="ProtNLM"/>
    </source>
</evidence>
<keyword evidence="7" id="KW-1185">Reference proteome</keyword>
<dbReference type="OMA" id="PPRMRVT"/>
<dbReference type="GO" id="GO:0098542">
    <property type="term" value="P:defense response to other organism"/>
    <property type="evidence" value="ECO:0007669"/>
    <property type="project" value="InterPro"/>
</dbReference>
<evidence type="ECO:0000256" key="3">
    <source>
        <dbReference type="SAM" id="MobiDB-lite"/>
    </source>
</evidence>
<feature type="compositionally biased region" description="Pro residues" evidence="3">
    <location>
        <begin position="1"/>
        <end position="11"/>
    </location>
</feature>
<feature type="transmembrane region" description="Helical" evidence="4">
    <location>
        <begin position="206"/>
        <end position="233"/>
    </location>
</feature>
<dbReference type="OrthoDB" id="1924574at2759"/>
<dbReference type="EnsemblPlants" id="KQK96310">
    <property type="protein sequence ID" value="KQK96310"/>
    <property type="gene ID" value="SETIT_011946mg"/>
</dbReference>
<dbReference type="EMBL" id="CM003534">
    <property type="protein sequence ID" value="RCV32628.1"/>
    <property type="molecule type" value="Genomic_DNA"/>
</dbReference>
<dbReference type="PANTHER" id="PTHR31234">
    <property type="entry name" value="LATE EMBRYOGENESIS ABUNDANT (LEA) HYDROXYPROLINE-RICH GLYCOPROTEIN FAMILY"/>
    <property type="match status" value="1"/>
</dbReference>
<keyword evidence="4" id="KW-0812">Transmembrane</keyword>
<dbReference type="HOGENOM" id="CLU_708631_0_0_1"/>
<dbReference type="InterPro" id="IPR044839">
    <property type="entry name" value="NDR1-like"/>
</dbReference>
<organism evidence="6 7">
    <name type="scientific">Setaria italica</name>
    <name type="common">Foxtail millet</name>
    <name type="synonym">Panicum italicum</name>
    <dbReference type="NCBI Taxonomy" id="4555"/>
    <lineage>
        <taxon>Eukaryota</taxon>
        <taxon>Viridiplantae</taxon>
        <taxon>Streptophyta</taxon>
        <taxon>Embryophyta</taxon>
        <taxon>Tracheophyta</taxon>
        <taxon>Spermatophyta</taxon>
        <taxon>Magnoliopsida</taxon>
        <taxon>Liliopsida</taxon>
        <taxon>Poales</taxon>
        <taxon>Poaceae</taxon>
        <taxon>PACMAD clade</taxon>
        <taxon>Panicoideae</taxon>
        <taxon>Panicodae</taxon>
        <taxon>Paniceae</taxon>
        <taxon>Cenchrinae</taxon>
        <taxon>Setaria</taxon>
    </lineage>
</organism>
<dbReference type="STRING" id="4555.K3YCJ8"/>
<feature type="region of interest" description="Disordered" evidence="3">
    <location>
        <begin position="68"/>
        <end position="118"/>
    </location>
</feature>
<gene>
    <name evidence="5" type="ORF">SETIT_7G018100v2</name>
</gene>
<feature type="region of interest" description="Disordered" evidence="3">
    <location>
        <begin position="1"/>
        <end position="27"/>
    </location>
</feature>
<reference evidence="5 7" key="1">
    <citation type="journal article" date="2012" name="Nat. Biotechnol.">
        <title>Reference genome sequence of the model plant Setaria.</title>
        <authorList>
            <person name="Bennetzen J.L."/>
            <person name="Schmutz J."/>
            <person name="Wang H."/>
            <person name="Percifield R."/>
            <person name="Hawkins J."/>
            <person name="Pontaroli A.C."/>
            <person name="Estep M."/>
            <person name="Feng L."/>
            <person name="Vaughn J.N."/>
            <person name="Grimwood J."/>
            <person name="Jenkins J."/>
            <person name="Barry K."/>
            <person name="Lindquist E."/>
            <person name="Hellsten U."/>
            <person name="Deshpande S."/>
            <person name="Wang X."/>
            <person name="Wu X."/>
            <person name="Mitros T."/>
            <person name="Triplett J."/>
            <person name="Yang X."/>
            <person name="Ye C.Y."/>
            <person name="Mauro-Herrera M."/>
            <person name="Wang L."/>
            <person name="Li P."/>
            <person name="Sharma M."/>
            <person name="Sharma R."/>
            <person name="Ronald P.C."/>
            <person name="Panaud O."/>
            <person name="Kellogg E.A."/>
            <person name="Brutnell T.P."/>
            <person name="Doust A.N."/>
            <person name="Tuskan G.A."/>
            <person name="Rokhsar D."/>
            <person name="Devos K.M."/>
        </authorList>
    </citation>
    <scope>NUCLEOTIDE SEQUENCE [LARGE SCALE GENOMIC DNA]</scope>
    <source>
        <strain evidence="7">cv. Yugu1</strain>
        <strain evidence="5">Yugu1</strain>
    </source>
</reference>
<dbReference type="GO" id="GO:0016020">
    <property type="term" value="C:membrane"/>
    <property type="evidence" value="ECO:0007669"/>
    <property type="project" value="UniProtKB-SubCell"/>
</dbReference>
<evidence type="ECO:0000313" key="7">
    <source>
        <dbReference type="Proteomes" id="UP000004995"/>
    </source>
</evidence>
<evidence type="ECO:0000313" key="5">
    <source>
        <dbReference type="EMBL" id="RCV32628.1"/>
    </source>
</evidence>